<dbReference type="Pfam" id="PF00069">
    <property type="entry name" value="Pkinase"/>
    <property type="match status" value="1"/>
</dbReference>
<dbReference type="PANTHER" id="PTHR11909">
    <property type="entry name" value="CASEIN KINASE-RELATED"/>
    <property type="match status" value="1"/>
</dbReference>
<evidence type="ECO:0000259" key="2">
    <source>
        <dbReference type="PROSITE" id="PS50011"/>
    </source>
</evidence>
<reference evidence="3 4" key="1">
    <citation type="journal article" date="2015" name="Genome Biol.">
        <title>Comparative genomics of Steinernema reveals deeply conserved gene regulatory networks.</title>
        <authorList>
            <person name="Dillman A.R."/>
            <person name="Macchietto M."/>
            <person name="Porter C.F."/>
            <person name="Rogers A."/>
            <person name="Williams B."/>
            <person name="Antoshechkin I."/>
            <person name="Lee M.M."/>
            <person name="Goodwin Z."/>
            <person name="Lu X."/>
            <person name="Lewis E.E."/>
            <person name="Goodrich-Blair H."/>
            <person name="Stock S.P."/>
            <person name="Adams B.J."/>
            <person name="Sternberg P.W."/>
            <person name="Mortazavi A."/>
        </authorList>
    </citation>
    <scope>NUCLEOTIDE SEQUENCE [LARGE SCALE GENOMIC DNA]</scope>
    <source>
        <strain evidence="3 4">ALL</strain>
    </source>
</reference>
<comment type="caution">
    <text evidence="3">The sequence shown here is derived from an EMBL/GenBank/DDBJ whole genome shotgun (WGS) entry which is preliminary data.</text>
</comment>
<dbReference type="Proteomes" id="UP000298663">
    <property type="component" value="Unassembled WGS sequence"/>
</dbReference>
<dbReference type="SUPFAM" id="SSF56112">
    <property type="entry name" value="Protein kinase-like (PK-like)"/>
    <property type="match status" value="1"/>
</dbReference>
<accession>A0A4V5ZYN5</accession>
<keyword evidence="4" id="KW-1185">Reference proteome</keyword>
<feature type="binding site" evidence="1">
    <location>
        <position position="57"/>
    </location>
    <ligand>
        <name>ATP</name>
        <dbReference type="ChEBI" id="CHEBI:30616"/>
    </ligand>
</feature>
<organism evidence="3 4">
    <name type="scientific">Steinernema carpocapsae</name>
    <name type="common">Entomopathogenic nematode</name>
    <dbReference type="NCBI Taxonomy" id="34508"/>
    <lineage>
        <taxon>Eukaryota</taxon>
        <taxon>Metazoa</taxon>
        <taxon>Ecdysozoa</taxon>
        <taxon>Nematoda</taxon>
        <taxon>Chromadorea</taxon>
        <taxon>Rhabditida</taxon>
        <taxon>Tylenchina</taxon>
        <taxon>Panagrolaimomorpha</taxon>
        <taxon>Strongyloidoidea</taxon>
        <taxon>Steinernematidae</taxon>
        <taxon>Steinernema</taxon>
    </lineage>
</organism>
<dbReference type="GO" id="GO:0004672">
    <property type="term" value="F:protein kinase activity"/>
    <property type="evidence" value="ECO:0007669"/>
    <property type="project" value="InterPro"/>
</dbReference>
<proteinExistence type="predicted"/>
<evidence type="ECO:0000256" key="1">
    <source>
        <dbReference type="PROSITE-ProRule" id="PRU10141"/>
    </source>
</evidence>
<dbReference type="OrthoDB" id="5979581at2759"/>
<evidence type="ECO:0000313" key="4">
    <source>
        <dbReference type="Proteomes" id="UP000298663"/>
    </source>
</evidence>
<feature type="domain" description="Protein kinase" evidence="2">
    <location>
        <begin position="23"/>
        <end position="321"/>
    </location>
</feature>
<name>A0A4V5ZYN5_STECR</name>
<dbReference type="InterPro" id="IPR011009">
    <property type="entry name" value="Kinase-like_dom_sf"/>
</dbReference>
<reference evidence="3 4" key="2">
    <citation type="journal article" date="2019" name="G3 (Bethesda)">
        <title>Hybrid Assembly of the Genome of the Entomopathogenic Nematode Steinernema carpocapsae Identifies the X-Chromosome.</title>
        <authorList>
            <person name="Serra L."/>
            <person name="Macchietto M."/>
            <person name="Macias-Munoz A."/>
            <person name="McGill C.J."/>
            <person name="Rodriguez I.M."/>
            <person name="Rodriguez B."/>
            <person name="Murad R."/>
            <person name="Mortazavi A."/>
        </authorList>
    </citation>
    <scope>NUCLEOTIDE SEQUENCE [LARGE SCALE GENOMIC DNA]</scope>
    <source>
        <strain evidence="3 4">ALL</strain>
    </source>
</reference>
<dbReference type="InterPro" id="IPR000719">
    <property type="entry name" value="Prot_kinase_dom"/>
</dbReference>
<keyword evidence="1" id="KW-0547">Nucleotide-binding</keyword>
<dbReference type="PROSITE" id="PS00107">
    <property type="entry name" value="PROTEIN_KINASE_ATP"/>
    <property type="match status" value="1"/>
</dbReference>
<keyword evidence="1" id="KW-0067">ATP-binding</keyword>
<dbReference type="InterPro" id="IPR050235">
    <property type="entry name" value="CK1_Ser-Thr_kinase"/>
</dbReference>
<dbReference type="AlphaFoldDB" id="A0A4V5ZYN5"/>
<protein>
    <recommendedName>
        <fullName evidence="2">Protein kinase domain-containing protein</fullName>
    </recommendedName>
</protein>
<dbReference type="SMART" id="SM00220">
    <property type="entry name" value="S_TKc"/>
    <property type="match status" value="1"/>
</dbReference>
<gene>
    <name evidence="3" type="ORF">L596_024874</name>
</gene>
<evidence type="ECO:0000313" key="3">
    <source>
        <dbReference type="EMBL" id="TKR64315.1"/>
    </source>
</evidence>
<dbReference type="Gene3D" id="1.10.510.10">
    <property type="entry name" value="Transferase(Phosphotransferase) domain 1"/>
    <property type="match status" value="1"/>
</dbReference>
<dbReference type="InterPro" id="IPR017441">
    <property type="entry name" value="Protein_kinase_ATP_BS"/>
</dbReference>
<sequence length="321" mass="36769">MSAQEDNDDAQPVFKEGDIVGPWLIRKKLGEGGFGAVYEVLRTEEKDLPNPPTYAMKTEYPDPELLQRSGSSSYLKMDVVVLRLAEVAGLPHFCSHIASGRVDDPRPERVMKFMVMTKIGKDLEHYRQNSPGRHLSVACAISVGIQALTAIEGLHNIGFVHRDLKPTNFAVDLETKRKIILFDFGMCRAFRDSKGRVALPRQRCTAFLGTVRYASISAHISREYSRRDDLESFIYQQIELTNGALPWRMILDRHKVVMKKERARFGAGLKEMMLGCPSEYVDLLRLIDRYGYYSVPNYEMIRLILKRSLTTNRLEETYDWV</sequence>
<dbReference type="STRING" id="34508.A0A4V5ZYN5"/>
<dbReference type="GO" id="GO:0005524">
    <property type="term" value="F:ATP binding"/>
    <property type="evidence" value="ECO:0007669"/>
    <property type="project" value="UniProtKB-UniRule"/>
</dbReference>
<dbReference type="PROSITE" id="PS50011">
    <property type="entry name" value="PROTEIN_KINASE_DOM"/>
    <property type="match status" value="1"/>
</dbReference>
<dbReference type="EMBL" id="AZBU02000009">
    <property type="protein sequence ID" value="TKR64315.1"/>
    <property type="molecule type" value="Genomic_DNA"/>
</dbReference>